<proteinExistence type="predicted"/>
<dbReference type="RefSeq" id="WP_378257983.1">
    <property type="nucleotide sequence ID" value="NZ_JBHSJV010000001.1"/>
</dbReference>
<protein>
    <submittedName>
        <fullName evidence="1">Uncharacterized protein</fullName>
    </submittedName>
</protein>
<dbReference type="Proteomes" id="UP001597459">
    <property type="component" value="Unassembled WGS sequence"/>
</dbReference>
<comment type="caution">
    <text evidence="1">The sequence shown here is derived from an EMBL/GenBank/DDBJ whole genome shotgun (WGS) entry which is preliminary data.</text>
</comment>
<keyword evidence="2" id="KW-1185">Reference proteome</keyword>
<reference evidence="2" key="1">
    <citation type="journal article" date="2019" name="Int. J. Syst. Evol. Microbiol.">
        <title>The Global Catalogue of Microorganisms (GCM) 10K type strain sequencing project: providing services to taxonomists for standard genome sequencing and annotation.</title>
        <authorList>
            <consortium name="The Broad Institute Genomics Platform"/>
            <consortium name="The Broad Institute Genome Sequencing Center for Infectious Disease"/>
            <person name="Wu L."/>
            <person name="Ma J."/>
        </authorList>
    </citation>
    <scope>NUCLEOTIDE SEQUENCE [LARGE SCALE GENOMIC DNA]</scope>
    <source>
        <strain evidence="2">KCTC 42423</strain>
    </source>
</reference>
<gene>
    <name evidence="1" type="ORF">ACFSTE_00940</name>
</gene>
<evidence type="ECO:0000313" key="2">
    <source>
        <dbReference type="Proteomes" id="UP001597459"/>
    </source>
</evidence>
<sequence>MFTVPPLFQLILNKQKTGYLVVDKNLMITESGGDQNTFAFFKEETLQFPESLLDFIPELYGYEEYLSQLF</sequence>
<dbReference type="EMBL" id="JBHULX010000001">
    <property type="protein sequence ID" value="MFD2589375.1"/>
    <property type="molecule type" value="Genomic_DNA"/>
</dbReference>
<organism evidence="1 2">
    <name type="scientific">Aquimarina hainanensis</name>
    <dbReference type="NCBI Taxonomy" id="1578017"/>
    <lineage>
        <taxon>Bacteria</taxon>
        <taxon>Pseudomonadati</taxon>
        <taxon>Bacteroidota</taxon>
        <taxon>Flavobacteriia</taxon>
        <taxon>Flavobacteriales</taxon>
        <taxon>Flavobacteriaceae</taxon>
        <taxon>Aquimarina</taxon>
    </lineage>
</organism>
<name>A0ABW5N1I0_9FLAO</name>
<evidence type="ECO:0000313" key="1">
    <source>
        <dbReference type="EMBL" id="MFD2589375.1"/>
    </source>
</evidence>
<accession>A0ABW5N1I0</accession>